<feature type="region of interest" description="Disordered" evidence="7">
    <location>
        <begin position="765"/>
        <end position="791"/>
    </location>
</feature>
<dbReference type="Pfam" id="PF00443">
    <property type="entry name" value="UCH"/>
    <property type="match status" value="1"/>
</dbReference>
<feature type="domain" description="USP" evidence="8">
    <location>
        <begin position="267"/>
        <end position="822"/>
    </location>
</feature>
<dbReference type="InterPro" id="IPR050185">
    <property type="entry name" value="Ub_carboxyl-term_hydrolase"/>
</dbReference>
<dbReference type="AlphaFoldDB" id="A0A0B2VWM6"/>
<dbReference type="InterPro" id="IPR028889">
    <property type="entry name" value="USP"/>
</dbReference>
<dbReference type="InterPro" id="IPR018200">
    <property type="entry name" value="USP_CS"/>
</dbReference>
<feature type="compositionally biased region" description="Polar residues" evidence="7">
    <location>
        <begin position="765"/>
        <end position="776"/>
    </location>
</feature>
<keyword evidence="11" id="KW-1185">Reference proteome</keyword>
<dbReference type="Gene3D" id="3.30.40.10">
    <property type="entry name" value="Zinc/RING finger domain, C3HC4 (zinc finger)"/>
    <property type="match status" value="1"/>
</dbReference>
<reference evidence="10 11" key="1">
    <citation type="submission" date="2014-11" db="EMBL/GenBank/DDBJ databases">
        <title>Genetic blueprint of the zoonotic pathogen Toxocara canis.</title>
        <authorList>
            <person name="Zhu X.-Q."/>
            <person name="Korhonen P.K."/>
            <person name="Cai H."/>
            <person name="Young N.D."/>
            <person name="Nejsum P."/>
            <person name="von Samson-Himmelstjerna G."/>
            <person name="Boag P.R."/>
            <person name="Tan P."/>
            <person name="Li Q."/>
            <person name="Min J."/>
            <person name="Yang Y."/>
            <person name="Wang X."/>
            <person name="Fang X."/>
            <person name="Hall R.S."/>
            <person name="Hofmann A."/>
            <person name="Sternberg P.W."/>
            <person name="Jex A.R."/>
            <person name="Gasser R.B."/>
        </authorList>
    </citation>
    <scope>NUCLEOTIDE SEQUENCE [LARGE SCALE GENOMIC DNA]</scope>
    <source>
        <strain evidence="10">PN_DK_2014</strain>
    </source>
</reference>
<dbReference type="InterPro" id="IPR038765">
    <property type="entry name" value="Papain-like_cys_pep_sf"/>
</dbReference>
<feature type="region of interest" description="Disordered" evidence="7">
    <location>
        <begin position="472"/>
        <end position="525"/>
    </location>
</feature>
<dbReference type="GO" id="GO:0016579">
    <property type="term" value="P:protein deubiquitination"/>
    <property type="evidence" value="ECO:0007669"/>
    <property type="project" value="InterPro"/>
</dbReference>
<gene>
    <name evidence="10" type="primary">Usp16</name>
    <name evidence="10" type="ORF">Tcan_10336</name>
</gene>
<dbReference type="PROSITE" id="PS00973">
    <property type="entry name" value="USP_2"/>
    <property type="match status" value="1"/>
</dbReference>
<protein>
    <recommendedName>
        <fullName evidence="2">ubiquitinyl hydrolase 1</fullName>
        <ecNumber evidence="2">3.4.19.12</ecNumber>
    </recommendedName>
</protein>
<evidence type="ECO:0000256" key="4">
    <source>
        <dbReference type="ARBA" id="ARBA00022771"/>
    </source>
</evidence>
<name>A0A0B2VWM6_TOXCA</name>
<dbReference type="CDD" id="cd02667">
    <property type="entry name" value="Peptidase_C19K"/>
    <property type="match status" value="1"/>
</dbReference>
<feature type="compositionally biased region" description="Basic residues" evidence="7">
    <location>
        <begin position="492"/>
        <end position="510"/>
    </location>
</feature>
<keyword evidence="3" id="KW-0479">Metal-binding</keyword>
<dbReference type="GO" id="GO:0004843">
    <property type="term" value="F:cysteine-type deubiquitinase activity"/>
    <property type="evidence" value="ECO:0007669"/>
    <property type="project" value="UniProtKB-EC"/>
</dbReference>
<evidence type="ECO:0000313" key="10">
    <source>
        <dbReference type="EMBL" id="KHN85809.1"/>
    </source>
</evidence>
<dbReference type="PANTHER" id="PTHR21646">
    <property type="entry name" value="UBIQUITIN CARBOXYL-TERMINAL HYDROLASE"/>
    <property type="match status" value="1"/>
</dbReference>
<evidence type="ECO:0000259" key="8">
    <source>
        <dbReference type="PROSITE" id="PS50235"/>
    </source>
</evidence>
<dbReference type="PANTHER" id="PTHR21646:SF39">
    <property type="entry name" value="UBIQUITIN CARBOXYL-TERMINAL HYDROLASE 16"/>
    <property type="match status" value="1"/>
</dbReference>
<dbReference type="SUPFAM" id="SSF54001">
    <property type="entry name" value="Cysteine proteinases"/>
    <property type="match status" value="1"/>
</dbReference>
<dbReference type="EMBL" id="JPKZ01000726">
    <property type="protein sequence ID" value="KHN85809.1"/>
    <property type="molecule type" value="Genomic_DNA"/>
</dbReference>
<dbReference type="OrthoDB" id="2020758at2759"/>
<keyword evidence="4 6" id="KW-0863">Zinc-finger</keyword>
<dbReference type="EC" id="3.4.19.12" evidence="2"/>
<evidence type="ECO:0000256" key="3">
    <source>
        <dbReference type="ARBA" id="ARBA00022723"/>
    </source>
</evidence>
<evidence type="ECO:0000259" key="9">
    <source>
        <dbReference type="PROSITE" id="PS50271"/>
    </source>
</evidence>
<dbReference type="Gene3D" id="3.90.70.10">
    <property type="entry name" value="Cysteine proteinases"/>
    <property type="match status" value="2"/>
</dbReference>
<comment type="catalytic activity">
    <reaction evidence="1">
        <text>Thiol-dependent hydrolysis of ester, thioester, amide, peptide and isopeptide bonds formed by the C-terminal Gly of ubiquitin (a 76-residue protein attached to proteins as an intracellular targeting signal).</text>
        <dbReference type="EC" id="3.4.19.12"/>
    </reaction>
</comment>
<dbReference type="Pfam" id="PF02148">
    <property type="entry name" value="zf-UBP"/>
    <property type="match status" value="1"/>
</dbReference>
<dbReference type="OMA" id="GHLSKTY"/>
<organism evidence="10 11">
    <name type="scientific">Toxocara canis</name>
    <name type="common">Canine roundworm</name>
    <dbReference type="NCBI Taxonomy" id="6265"/>
    <lineage>
        <taxon>Eukaryota</taxon>
        <taxon>Metazoa</taxon>
        <taxon>Ecdysozoa</taxon>
        <taxon>Nematoda</taxon>
        <taxon>Chromadorea</taxon>
        <taxon>Rhabditida</taxon>
        <taxon>Spirurina</taxon>
        <taxon>Ascaridomorpha</taxon>
        <taxon>Ascaridoidea</taxon>
        <taxon>Toxocaridae</taxon>
        <taxon>Toxocara</taxon>
    </lineage>
</organism>
<evidence type="ECO:0000256" key="7">
    <source>
        <dbReference type="SAM" id="MobiDB-lite"/>
    </source>
</evidence>
<feature type="compositionally biased region" description="Polar residues" evidence="7">
    <location>
        <begin position="214"/>
        <end position="228"/>
    </location>
</feature>
<evidence type="ECO:0000256" key="2">
    <source>
        <dbReference type="ARBA" id="ARBA00012759"/>
    </source>
</evidence>
<evidence type="ECO:0000313" key="11">
    <source>
        <dbReference type="Proteomes" id="UP000031036"/>
    </source>
</evidence>
<dbReference type="Proteomes" id="UP000031036">
    <property type="component" value="Unassembled WGS sequence"/>
</dbReference>
<accession>A0A0B2VWM6</accession>
<dbReference type="STRING" id="6265.A0A0B2VWM6"/>
<evidence type="ECO:0000256" key="1">
    <source>
        <dbReference type="ARBA" id="ARBA00000707"/>
    </source>
</evidence>
<dbReference type="GO" id="GO:0008270">
    <property type="term" value="F:zinc ion binding"/>
    <property type="evidence" value="ECO:0007669"/>
    <property type="project" value="UniProtKB-KW"/>
</dbReference>
<feature type="domain" description="UBP-type" evidence="9">
    <location>
        <begin position="85"/>
        <end position="204"/>
    </location>
</feature>
<dbReference type="InterPro" id="IPR001394">
    <property type="entry name" value="Peptidase_C19_UCH"/>
</dbReference>
<dbReference type="SUPFAM" id="SSF57850">
    <property type="entry name" value="RING/U-box"/>
    <property type="match status" value="1"/>
</dbReference>
<dbReference type="PROSITE" id="PS50235">
    <property type="entry name" value="USP_3"/>
    <property type="match status" value="1"/>
</dbReference>
<dbReference type="InterPro" id="IPR013083">
    <property type="entry name" value="Znf_RING/FYVE/PHD"/>
</dbReference>
<keyword evidence="5" id="KW-0862">Zinc</keyword>
<keyword evidence="10" id="KW-0378">Hydrolase</keyword>
<feature type="region of interest" description="Disordered" evidence="7">
    <location>
        <begin position="214"/>
        <end position="242"/>
    </location>
</feature>
<comment type="caution">
    <text evidence="10">The sequence shown here is derived from an EMBL/GenBank/DDBJ whole genome shotgun (WGS) entry which is preliminary data.</text>
</comment>
<dbReference type="PROSITE" id="PS50271">
    <property type="entry name" value="ZF_UBP"/>
    <property type="match status" value="1"/>
</dbReference>
<sequence length="823" mass="90752">MNGERKDGDGAPSASQPTAIVVNGEMKEAVVCTHKNKKGIFKSSEVRKKLKANLKRNLAYDVCEDCIRIGTKSPFPGVSEMKEAVVCTHKNKKGIFKSSEVRKKLKANLKRNLAYDVCEDCIRIGTKSPFPGVWLCVSCGYTGCESDDHAQKHCKAVRSGAEHPVFLSITKGTFRCFTCEVNVDAAEEASQPMKSFLNEYNSFMKTKSKSADQITTKTVSAEESTSGSAPEKGSSNKKWKEKKRTDKAAAEITLKKDDNKAAYIPVKGLVNLGNTCFFNSIAQCMLHTHSLSLYVDLVGRQQCVDIPAMKVLIADKVVQVPCVHLELEPFNGPLNEHFAYFLRDFRTGRAVHPSSLFSEIAKKAPRFRGWAQQDAHELLRYLLDGLRSEELNRYKEAISDHLRLPKNVNPRSVEPDLVALAKGMLKGCGRPLLDAVFGGTLLQTVKCSKCGHLSRTFEDMLDLSLPLPSTSSGRSVFSGSRMHKSASASLSKHQKKKEKANARKRNRRKSHGESASMDGDEGHVNEADLIGGIRNRRKSHGESASMDGDEGHVNEADLIGGIEVPNIDDDDAQNEAYSSKEDLCEGIRAIDVNDDVDECSLLLGNPPTDETGWTLSSCLRAFTAAETLSAPNAYECEKCCLPFNKKVCNGMKKKSVEASKRYLIYEPPAVLTLHFKRFEQTHSTSGRVSTRKVSGHIAFPAILDLAPFCTRIAKRVADGSTEVLYSLYGVVSHSGDLSGGHYVAYVRSRPQSRCAQKFFFQAANSPQQQSHPSNGNCDDESQSSETSQSEGEWYYASDTRVSVVPESRVLAAEAYILFYERVV</sequence>
<dbReference type="InterPro" id="IPR001607">
    <property type="entry name" value="Znf_UBP"/>
</dbReference>
<evidence type="ECO:0000256" key="5">
    <source>
        <dbReference type="ARBA" id="ARBA00022833"/>
    </source>
</evidence>
<proteinExistence type="predicted"/>
<evidence type="ECO:0000256" key="6">
    <source>
        <dbReference type="PROSITE-ProRule" id="PRU00502"/>
    </source>
</evidence>